<comment type="caution">
    <text evidence="2">The sequence shown here is derived from an EMBL/GenBank/DDBJ whole genome shotgun (WGS) entry which is preliminary data.</text>
</comment>
<dbReference type="EMBL" id="CACVBS010000029">
    <property type="protein sequence ID" value="CAA7260403.1"/>
    <property type="molecule type" value="Genomic_DNA"/>
</dbReference>
<dbReference type="AlphaFoldDB" id="A0A8S0WEY6"/>
<dbReference type="Pfam" id="PF03659">
    <property type="entry name" value="Glyco_hydro_71"/>
    <property type="match status" value="1"/>
</dbReference>
<name>A0A8S0WEY6_CYCAE</name>
<reference evidence="2 3" key="1">
    <citation type="submission" date="2020-01" db="EMBL/GenBank/DDBJ databases">
        <authorList>
            <person name="Gupta K D."/>
        </authorList>
    </citation>
    <scope>NUCLEOTIDE SEQUENCE [LARGE SCALE GENOMIC DNA]</scope>
</reference>
<evidence type="ECO:0000313" key="3">
    <source>
        <dbReference type="Proteomes" id="UP000467700"/>
    </source>
</evidence>
<evidence type="ECO:0000313" key="2">
    <source>
        <dbReference type="EMBL" id="CAA7260403.1"/>
    </source>
</evidence>
<feature type="region of interest" description="Disordered" evidence="1">
    <location>
        <begin position="660"/>
        <end position="682"/>
    </location>
</feature>
<dbReference type="Proteomes" id="UP000467700">
    <property type="component" value="Unassembled WGS sequence"/>
</dbReference>
<dbReference type="Gene3D" id="3.20.20.80">
    <property type="entry name" value="Glycosidases"/>
    <property type="match status" value="1"/>
</dbReference>
<keyword evidence="3" id="KW-1185">Reference proteome</keyword>
<dbReference type="InterPro" id="IPR005197">
    <property type="entry name" value="Glyco_hydro_71"/>
</dbReference>
<dbReference type="CDD" id="cd11577">
    <property type="entry name" value="GH71"/>
    <property type="match status" value="1"/>
</dbReference>
<proteinExistence type="predicted"/>
<dbReference type="GO" id="GO:0051118">
    <property type="term" value="F:glucan endo-1,3-alpha-glucosidase activity"/>
    <property type="evidence" value="ECO:0007669"/>
    <property type="project" value="InterPro"/>
</dbReference>
<sequence length="856" mass="96041">MSGITKPPAPSLIRKDASVGPAPALVPKLKHKNGPLPKLDPSDSLHRALDLMRTPSSPRPDIQDFRWEASVDIEPGSEELAAGGRLLAEGESATIEAASRNFVFAHFMVGNTYPYTVDNWFDDIKLASSQDIDGFVLNVGREDWQIQRCADCFKAADRLPEYINFKLFFSFDMTSVPGDSPGDIQLFRSYLSAHANSARMFHHPRTGGIVVSTFSGENSTFGQGSMEGGWAYVKSELNKISPIYLIPSFFINPARYPTISAMDGAFNWNGGWPIQLHAGMSDSEIKNVKLDSDNIHLQNLTDGRTFMGAISPWFFTHYGPETWNKNWIYRGDDWLFIKRWEQLISMRDRIDIAQIISWNDYGESHYIGPIKGAQPNSQAWVDGYPHLAWLHLNRYFAKTFKTGVYPAVTKDQIFMWARPHPKEASSRDPVPRPNNWQLTEDRAWVVVFATKAATIHTHTNADGTNKTVYQVKAGASKLSFPLKPDEGMKVVMLRDGKTVAVCNPVGFRILNANAACPVSCALTFTSTVVDFTSSNLFGPFLLDGIMEGSRSEQTSAVSQTSKLKRHSVYYLDHIIFAVEDTLFRVPRVGFEGRSGTPFEAFASLQKFNSSAEGYDDDHPVYLHGVKTEDFANLLGVMYPNLSIGSLSVGKRVLTPSVLKNRHHASSPHDQSQTLGKKSKNHRANAIPHVPEKHRWLSVLHLSTLWAFDDLRKQVISQLSKADLGRKELIDLAKMYNVPQWLVQGYCMIISQASPLDRTGDLEDLDWETMGKLFMIRERYPPNERLSALLDIVTSSLSSPYNAYGRNTLKEQVMSSFNQNFSANHAVDRDQVVPSQAVNLEKIVEEQFARELADLKY</sequence>
<feature type="region of interest" description="Disordered" evidence="1">
    <location>
        <begin position="1"/>
        <end position="44"/>
    </location>
</feature>
<organism evidence="2 3">
    <name type="scientific">Cyclocybe aegerita</name>
    <name type="common">Black poplar mushroom</name>
    <name type="synonym">Agrocybe aegerita</name>
    <dbReference type="NCBI Taxonomy" id="1973307"/>
    <lineage>
        <taxon>Eukaryota</taxon>
        <taxon>Fungi</taxon>
        <taxon>Dikarya</taxon>
        <taxon>Basidiomycota</taxon>
        <taxon>Agaricomycotina</taxon>
        <taxon>Agaricomycetes</taxon>
        <taxon>Agaricomycetidae</taxon>
        <taxon>Agaricales</taxon>
        <taxon>Agaricineae</taxon>
        <taxon>Bolbitiaceae</taxon>
        <taxon>Cyclocybe</taxon>
    </lineage>
</organism>
<gene>
    <name evidence="2" type="ORF">AAE3_LOCUS2760</name>
</gene>
<protein>
    <recommendedName>
        <fullName evidence="4">Glycoside hydrolase family 71 protein</fullName>
    </recommendedName>
</protein>
<dbReference type="OrthoDB" id="3257981at2759"/>
<accession>A0A8S0WEY6</accession>
<evidence type="ECO:0000256" key="1">
    <source>
        <dbReference type="SAM" id="MobiDB-lite"/>
    </source>
</evidence>
<evidence type="ECO:0008006" key="4">
    <source>
        <dbReference type="Google" id="ProtNLM"/>
    </source>
</evidence>